<sequence>MVFEFFPKDKLKNCFFVETRKKSLNCVVFPLSPLNAFIVFLSHHTPEPGAELKLFRINHAQEWIAAAPDELNRRGRKFPPELTTTSFKRFVPFETRFAETKHLPERGTSRRCQYCSTKKKPHRTRWSCNICKVGLCLKPDSSCFYDYHQQRS</sequence>
<dbReference type="EMBL" id="HBUF01577583">
    <property type="protein sequence ID" value="CAG6768889.1"/>
    <property type="molecule type" value="Transcribed_RNA"/>
</dbReference>
<evidence type="ECO:0008006" key="2">
    <source>
        <dbReference type="Google" id="ProtNLM"/>
    </source>
</evidence>
<dbReference type="AlphaFoldDB" id="A0A8D9ALS1"/>
<evidence type="ECO:0000313" key="1">
    <source>
        <dbReference type="EMBL" id="CAG6768889.1"/>
    </source>
</evidence>
<name>A0A8D9ALS1_9HEMI</name>
<reference evidence="1" key="1">
    <citation type="submission" date="2021-05" db="EMBL/GenBank/DDBJ databases">
        <authorList>
            <person name="Alioto T."/>
            <person name="Alioto T."/>
            <person name="Gomez Garrido J."/>
        </authorList>
    </citation>
    <scope>NUCLEOTIDE SEQUENCE</scope>
</reference>
<protein>
    <recommendedName>
        <fullName evidence="2">PiggyBac transposable element-derived protein 4 C-terminal zinc-ribbon domain-containing protein</fullName>
    </recommendedName>
</protein>
<proteinExistence type="predicted"/>
<organism evidence="1">
    <name type="scientific">Cacopsylla melanoneura</name>
    <dbReference type="NCBI Taxonomy" id="428564"/>
    <lineage>
        <taxon>Eukaryota</taxon>
        <taxon>Metazoa</taxon>
        <taxon>Ecdysozoa</taxon>
        <taxon>Arthropoda</taxon>
        <taxon>Hexapoda</taxon>
        <taxon>Insecta</taxon>
        <taxon>Pterygota</taxon>
        <taxon>Neoptera</taxon>
        <taxon>Paraneoptera</taxon>
        <taxon>Hemiptera</taxon>
        <taxon>Sternorrhyncha</taxon>
        <taxon>Psylloidea</taxon>
        <taxon>Psyllidae</taxon>
        <taxon>Psyllinae</taxon>
        <taxon>Cacopsylla</taxon>
    </lineage>
</organism>
<accession>A0A8D9ALS1</accession>